<dbReference type="FunFam" id="2.60.40.340:FF:000001">
    <property type="entry name" value="Nuclear factor of activated T-cells, cytoplasmic, calcineurin-dependent 2"/>
    <property type="match status" value="1"/>
</dbReference>
<reference evidence="9" key="2">
    <citation type="submission" date="2025-08" db="UniProtKB">
        <authorList>
            <consortium name="Ensembl"/>
        </authorList>
    </citation>
    <scope>IDENTIFICATION</scope>
</reference>
<dbReference type="InParanoid" id="A0A4W6E3L6"/>
<dbReference type="GO" id="GO:0033173">
    <property type="term" value="P:calcineurin-NFAT signaling cascade"/>
    <property type="evidence" value="ECO:0007669"/>
    <property type="project" value="TreeGrafter"/>
</dbReference>
<keyword evidence="3" id="KW-0805">Transcription regulation</keyword>
<dbReference type="InterPro" id="IPR014756">
    <property type="entry name" value="Ig_E-set"/>
</dbReference>
<keyword evidence="10" id="KW-1185">Reference proteome</keyword>
<dbReference type="Gene3D" id="2.60.40.340">
    <property type="entry name" value="Rel homology domain (RHD), DNA-binding domain"/>
    <property type="match status" value="1"/>
</dbReference>
<keyword evidence="6" id="KW-0539">Nucleus</keyword>
<feature type="region of interest" description="Disordered" evidence="7">
    <location>
        <begin position="17"/>
        <end position="94"/>
    </location>
</feature>
<dbReference type="SUPFAM" id="SSF81296">
    <property type="entry name" value="E set domains"/>
    <property type="match status" value="1"/>
</dbReference>
<evidence type="ECO:0000256" key="3">
    <source>
        <dbReference type="ARBA" id="ARBA00023015"/>
    </source>
</evidence>
<proteinExistence type="predicted"/>
<feature type="compositionally biased region" description="Polar residues" evidence="7">
    <location>
        <begin position="46"/>
        <end position="56"/>
    </location>
</feature>
<feature type="region of interest" description="Disordered" evidence="7">
    <location>
        <begin position="200"/>
        <end position="219"/>
    </location>
</feature>
<dbReference type="Ensembl" id="ENSLCAT00010033352.1">
    <property type="protein sequence ID" value="ENSLCAP00010032594.1"/>
    <property type="gene ID" value="ENSLCAG00010015337.1"/>
</dbReference>
<dbReference type="PANTHER" id="PTHR12533:SF4">
    <property type="entry name" value="NUCLEAR FACTOR OF ACTIVATED T-CELLS, CYTOPLASMIC 2"/>
    <property type="match status" value="1"/>
</dbReference>
<dbReference type="InterPro" id="IPR011539">
    <property type="entry name" value="RHD_DNA_bind_dom"/>
</dbReference>
<dbReference type="AlphaFoldDB" id="A0A4W6E3L6"/>
<evidence type="ECO:0000256" key="5">
    <source>
        <dbReference type="ARBA" id="ARBA00023163"/>
    </source>
</evidence>
<evidence type="ECO:0000256" key="2">
    <source>
        <dbReference type="ARBA" id="ARBA00022553"/>
    </source>
</evidence>
<comment type="subcellular location">
    <subcellularLocation>
        <location evidence="1">Nucleus</location>
    </subcellularLocation>
</comment>
<dbReference type="GO" id="GO:0005634">
    <property type="term" value="C:nucleus"/>
    <property type="evidence" value="ECO:0007669"/>
    <property type="project" value="UniProtKB-SubCell"/>
</dbReference>
<dbReference type="GeneTree" id="ENSGT00940000156230"/>
<evidence type="ECO:0000256" key="7">
    <source>
        <dbReference type="SAM" id="MobiDB-lite"/>
    </source>
</evidence>
<sequence>MGLSALDLCLGLQGIHTSSAHSSPGASPRNSVTDETYLLPKHQHPTAPTHQRSRSASPHGKRTYDPVHSCQGGTPVKQRSRSPSPIPSPHEQQGSHYLHQYQALAEFQTQVQTSTTGLEEDWTLSSGLSRAMAPAVMRNLEYGTIILQLNCYSTFFFSYCFSLFPFPSGLSMAPLPSLEWSLPSQSGQYELLIQQQPRSHHRAHYETEGSRGAVKTPKGGHPEVQLHGYQGTAPLGLQVFIGTADERLLKPHAFYQVHRITGKTVTTPSMERMINGTKVLEIPLEPKNHMRVVIDCVGILKLRNADIELRNGETDIGRKNTRVRLVFRIHIPQPGGQLVSLQVASDPIECSQRSAQELPAVERQDLDRCSVLGGQQMVLTGQNFTPDSKVIFSEKTQGEKEILKKDFKKNKNQ</sequence>
<evidence type="ECO:0000313" key="10">
    <source>
        <dbReference type="Proteomes" id="UP000314980"/>
    </source>
</evidence>
<keyword evidence="4" id="KW-0238">DNA-binding</keyword>
<evidence type="ECO:0000256" key="1">
    <source>
        <dbReference type="ARBA" id="ARBA00004123"/>
    </source>
</evidence>
<reference evidence="9" key="3">
    <citation type="submission" date="2025-09" db="UniProtKB">
        <authorList>
            <consortium name="Ensembl"/>
        </authorList>
    </citation>
    <scope>IDENTIFICATION</scope>
</reference>
<evidence type="ECO:0000256" key="6">
    <source>
        <dbReference type="ARBA" id="ARBA00023242"/>
    </source>
</evidence>
<keyword evidence="2" id="KW-0597">Phosphoprotein</keyword>
<dbReference type="Proteomes" id="UP000314980">
    <property type="component" value="Unassembled WGS sequence"/>
</dbReference>
<protein>
    <recommendedName>
        <fullName evidence="8">RHD domain-containing protein</fullName>
    </recommendedName>
</protein>
<dbReference type="InterPro" id="IPR008366">
    <property type="entry name" value="NFAT"/>
</dbReference>
<dbReference type="InterPro" id="IPR013783">
    <property type="entry name" value="Ig-like_fold"/>
</dbReference>
<dbReference type="GO" id="GO:0000981">
    <property type="term" value="F:DNA-binding transcription factor activity, RNA polymerase II-specific"/>
    <property type="evidence" value="ECO:0007669"/>
    <property type="project" value="TreeGrafter"/>
</dbReference>
<accession>A0A4W6E3L6</accession>
<dbReference type="InterPro" id="IPR008967">
    <property type="entry name" value="p53-like_TF_DNA-bd_sf"/>
</dbReference>
<dbReference type="PRINTS" id="PR01789">
    <property type="entry name" value="NUCFACTORATC"/>
</dbReference>
<dbReference type="GO" id="GO:0005667">
    <property type="term" value="C:transcription regulator complex"/>
    <property type="evidence" value="ECO:0007669"/>
    <property type="project" value="TreeGrafter"/>
</dbReference>
<dbReference type="GO" id="GO:0007399">
    <property type="term" value="P:nervous system development"/>
    <property type="evidence" value="ECO:0007669"/>
    <property type="project" value="UniProtKB-ARBA"/>
</dbReference>
<dbReference type="InterPro" id="IPR032397">
    <property type="entry name" value="RHD_dimer"/>
</dbReference>
<evidence type="ECO:0000256" key="4">
    <source>
        <dbReference type="ARBA" id="ARBA00023125"/>
    </source>
</evidence>
<dbReference type="STRING" id="8187.ENSLCAP00010032594"/>
<keyword evidence="5" id="KW-0804">Transcription</keyword>
<evidence type="ECO:0000259" key="8">
    <source>
        <dbReference type="PROSITE" id="PS50254"/>
    </source>
</evidence>
<dbReference type="Pfam" id="PF16179">
    <property type="entry name" value="RHD_dimer"/>
    <property type="match status" value="1"/>
</dbReference>
<organism evidence="9 10">
    <name type="scientific">Lates calcarifer</name>
    <name type="common">Barramundi</name>
    <name type="synonym">Holocentrus calcarifer</name>
    <dbReference type="NCBI Taxonomy" id="8187"/>
    <lineage>
        <taxon>Eukaryota</taxon>
        <taxon>Metazoa</taxon>
        <taxon>Chordata</taxon>
        <taxon>Craniata</taxon>
        <taxon>Vertebrata</taxon>
        <taxon>Euteleostomi</taxon>
        <taxon>Actinopterygii</taxon>
        <taxon>Neopterygii</taxon>
        <taxon>Teleostei</taxon>
        <taxon>Neoteleostei</taxon>
        <taxon>Acanthomorphata</taxon>
        <taxon>Carangaria</taxon>
        <taxon>Carangaria incertae sedis</taxon>
        <taxon>Centropomidae</taxon>
        <taxon>Lates</taxon>
    </lineage>
</organism>
<name>A0A4W6E3L6_LATCA</name>
<reference evidence="10" key="1">
    <citation type="submission" date="2015-09" db="EMBL/GenBank/DDBJ databases">
        <authorList>
            <person name="Sai Rama Sridatta P."/>
        </authorList>
    </citation>
    <scope>NUCLEOTIDE SEQUENCE [LARGE SCALE GENOMIC DNA]</scope>
</reference>
<dbReference type="PROSITE" id="PS50254">
    <property type="entry name" value="REL_2"/>
    <property type="match status" value="1"/>
</dbReference>
<dbReference type="PANTHER" id="PTHR12533">
    <property type="entry name" value="NFAT"/>
    <property type="match status" value="1"/>
</dbReference>
<dbReference type="Pfam" id="PF00554">
    <property type="entry name" value="RHD_DNA_bind"/>
    <property type="match status" value="1"/>
</dbReference>
<feature type="domain" description="RHD" evidence="8">
    <location>
        <begin position="173"/>
        <end position="355"/>
    </location>
</feature>
<feature type="compositionally biased region" description="Polar residues" evidence="7">
    <location>
        <begin position="17"/>
        <end position="34"/>
    </location>
</feature>
<dbReference type="GO" id="GO:0000978">
    <property type="term" value="F:RNA polymerase II cis-regulatory region sequence-specific DNA binding"/>
    <property type="evidence" value="ECO:0007669"/>
    <property type="project" value="TreeGrafter"/>
</dbReference>
<dbReference type="SUPFAM" id="SSF49417">
    <property type="entry name" value="p53-like transcription factors"/>
    <property type="match status" value="1"/>
</dbReference>
<dbReference type="InterPro" id="IPR037059">
    <property type="entry name" value="RHD_DNA_bind_dom_sf"/>
</dbReference>
<dbReference type="Gene3D" id="2.60.40.10">
    <property type="entry name" value="Immunoglobulins"/>
    <property type="match status" value="1"/>
</dbReference>
<evidence type="ECO:0000313" key="9">
    <source>
        <dbReference type="Ensembl" id="ENSLCAP00010032594.1"/>
    </source>
</evidence>